<gene>
    <name evidence="1" type="ORF">ILEXP_LOCUS2952</name>
</gene>
<dbReference type="Proteomes" id="UP001642360">
    <property type="component" value="Unassembled WGS sequence"/>
</dbReference>
<comment type="caution">
    <text evidence="1">The sequence shown here is derived from an EMBL/GenBank/DDBJ whole genome shotgun (WGS) entry which is preliminary data.</text>
</comment>
<reference evidence="1 2" key="1">
    <citation type="submission" date="2024-02" db="EMBL/GenBank/DDBJ databases">
        <authorList>
            <person name="Vignale AGUSTIN F."/>
            <person name="Sosa J E."/>
            <person name="Modenutti C."/>
        </authorList>
    </citation>
    <scope>NUCLEOTIDE SEQUENCE [LARGE SCALE GENOMIC DNA]</scope>
</reference>
<sequence>MSNEKGETIGIHGDELINKAGYQELGVMENRAALGGAGTQGNLLCEQREALGVDSGSLGEQGALGAPLGVDLGRLGEQFGRFRGGNDGRVAYVNDEAAYGRAANVISELDRTTTIVCAREIAPGEAVLAMGVSGCAKGGLGEASLQLGEPSLALGVLLSLGELPLARGETSL</sequence>
<organism evidence="1 2">
    <name type="scientific">Ilex paraguariensis</name>
    <name type="common">yerba mate</name>
    <dbReference type="NCBI Taxonomy" id="185542"/>
    <lineage>
        <taxon>Eukaryota</taxon>
        <taxon>Viridiplantae</taxon>
        <taxon>Streptophyta</taxon>
        <taxon>Embryophyta</taxon>
        <taxon>Tracheophyta</taxon>
        <taxon>Spermatophyta</taxon>
        <taxon>Magnoliopsida</taxon>
        <taxon>eudicotyledons</taxon>
        <taxon>Gunneridae</taxon>
        <taxon>Pentapetalae</taxon>
        <taxon>asterids</taxon>
        <taxon>campanulids</taxon>
        <taxon>Aquifoliales</taxon>
        <taxon>Aquifoliaceae</taxon>
        <taxon>Ilex</taxon>
    </lineage>
</organism>
<protein>
    <submittedName>
        <fullName evidence="1">Uncharacterized protein</fullName>
    </submittedName>
</protein>
<dbReference type="EMBL" id="CAUOFW020000726">
    <property type="protein sequence ID" value="CAK9135994.1"/>
    <property type="molecule type" value="Genomic_DNA"/>
</dbReference>
<evidence type="ECO:0000313" key="2">
    <source>
        <dbReference type="Proteomes" id="UP001642360"/>
    </source>
</evidence>
<keyword evidence="2" id="KW-1185">Reference proteome</keyword>
<accession>A0ABC8QTD0</accession>
<dbReference type="AlphaFoldDB" id="A0ABC8QTD0"/>
<proteinExistence type="predicted"/>
<name>A0ABC8QTD0_9AQUA</name>
<evidence type="ECO:0000313" key="1">
    <source>
        <dbReference type="EMBL" id="CAK9135994.1"/>
    </source>
</evidence>